<keyword evidence="1 5" id="KW-0805">Transcription regulation</keyword>
<comment type="similarity">
    <text evidence="5">Belongs to the sigma-70 factor family. ECF subfamily.</text>
</comment>
<protein>
    <recommendedName>
        <fullName evidence="5">RNA polymerase sigma factor</fullName>
    </recommendedName>
</protein>
<dbReference type="Pfam" id="PF08281">
    <property type="entry name" value="Sigma70_r4_2"/>
    <property type="match status" value="1"/>
</dbReference>
<evidence type="ECO:0000256" key="4">
    <source>
        <dbReference type="ARBA" id="ARBA00023163"/>
    </source>
</evidence>
<accession>A0A916NSQ8</accession>
<dbReference type="RefSeq" id="WP_218095846.1">
    <property type="nucleotide sequence ID" value="NZ_CAJVAS010000056.1"/>
</dbReference>
<keyword evidence="9" id="KW-1185">Reference proteome</keyword>
<keyword evidence="3 5" id="KW-0238">DNA-binding</keyword>
<dbReference type="GO" id="GO:0006352">
    <property type="term" value="P:DNA-templated transcription initiation"/>
    <property type="evidence" value="ECO:0007669"/>
    <property type="project" value="InterPro"/>
</dbReference>
<evidence type="ECO:0000313" key="9">
    <source>
        <dbReference type="Proteomes" id="UP000693672"/>
    </source>
</evidence>
<dbReference type="GO" id="GO:0016987">
    <property type="term" value="F:sigma factor activity"/>
    <property type="evidence" value="ECO:0007669"/>
    <property type="project" value="UniProtKB-KW"/>
</dbReference>
<keyword evidence="2 5" id="KW-0731">Sigma factor</keyword>
<keyword evidence="4 5" id="KW-0804">Transcription</keyword>
<dbReference type="InterPro" id="IPR013249">
    <property type="entry name" value="RNA_pol_sigma70_r4_t2"/>
</dbReference>
<name>A0A916NSQ8_9BACL</name>
<dbReference type="PANTHER" id="PTHR43133:SF8">
    <property type="entry name" value="RNA POLYMERASE SIGMA FACTOR HI_1459-RELATED"/>
    <property type="match status" value="1"/>
</dbReference>
<dbReference type="PANTHER" id="PTHR43133">
    <property type="entry name" value="RNA POLYMERASE ECF-TYPE SIGMA FACTO"/>
    <property type="match status" value="1"/>
</dbReference>
<reference evidence="8" key="1">
    <citation type="submission" date="2021-06" db="EMBL/GenBank/DDBJ databases">
        <authorList>
            <person name="Criscuolo A."/>
        </authorList>
    </citation>
    <scope>NUCLEOTIDE SEQUENCE</scope>
    <source>
        <strain evidence="8">CIP111600</strain>
    </source>
</reference>
<dbReference type="InterPro" id="IPR039425">
    <property type="entry name" value="RNA_pol_sigma-70-like"/>
</dbReference>
<proteinExistence type="inferred from homology"/>
<sequence>MNSQLSQEAAREMFEQYSPYVYRTAWLLTKSDALADDITQETFIQAFRKYGTYNPDKPFKPWIYKITLNTMRNMVRKRQWLTLFGIMPEQADERSAEHVVMEGEEQAQLRKEIDRLPRKLREVIVLHFYAGLKLGEAAEALEIPLGTCKSRLHAGLTKLRKQVPQNDFFQYRKGGDEVYDRG</sequence>
<evidence type="ECO:0000256" key="1">
    <source>
        <dbReference type="ARBA" id="ARBA00023015"/>
    </source>
</evidence>
<organism evidence="8 9">
    <name type="scientific">Paenibacillus solanacearum</name>
    <dbReference type="NCBI Taxonomy" id="2048548"/>
    <lineage>
        <taxon>Bacteria</taxon>
        <taxon>Bacillati</taxon>
        <taxon>Bacillota</taxon>
        <taxon>Bacilli</taxon>
        <taxon>Bacillales</taxon>
        <taxon>Paenibacillaceae</taxon>
        <taxon>Paenibacillus</taxon>
    </lineage>
</organism>
<dbReference type="PROSITE" id="PS01063">
    <property type="entry name" value="SIGMA70_ECF"/>
    <property type="match status" value="1"/>
</dbReference>
<dbReference type="InterPro" id="IPR000838">
    <property type="entry name" value="RNA_pol_sigma70_ECF_CS"/>
</dbReference>
<comment type="caution">
    <text evidence="8">The sequence shown here is derived from an EMBL/GenBank/DDBJ whole genome shotgun (WGS) entry which is preliminary data.</text>
</comment>
<feature type="domain" description="RNA polymerase sigma factor 70 region 4 type 2" evidence="7">
    <location>
        <begin position="108"/>
        <end position="159"/>
    </location>
</feature>
<dbReference type="AlphaFoldDB" id="A0A916NSQ8"/>
<dbReference type="GO" id="GO:0003677">
    <property type="term" value="F:DNA binding"/>
    <property type="evidence" value="ECO:0007669"/>
    <property type="project" value="UniProtKB-KW"/>
</dbReference>
<dbReference type="Proteomes" id="UP000693672">
    <property type="component" value="Unassembled WGS sequence"/>
</dbReference>
<dbReference type="Pfam" id="PF04542">
    <property type="entry name" value="Sigma70_r2"/>
    <property type="match status" value="1"/>
</dbReference>
<dbReference type="InterPro" id="IPR014284">
    <property type="entry name" value="RNA_pol_sigma-70_dom"/>
</dbReference>
<evidence type="ECO:0000313" key="8">
    <source>
        <dbReference type="EMBL" id="CAG7650829.1"/>
    </source>
</evidence>
<evidence type="ECO:0000256" key="5">
    <source>
        <dbReference type="RuleBase" id="RU000716"/>
    </source>
</evidence>
<evidence type="ECO:0000259" key="7">
    <source>
        <dbReference type="Pfam" id="PF08281"/>
    </source>
</evidence>
<dbReference type="InterPro" id="IPR007627">
    <property type="entry name" value="RNA_pol_sigma70_r2"/>
</dbReference>
<evidence type="ECO:0000259" key="6">
    <source>
        <dbReference type="Pfam" id="PF04542"/>
    </source>
</evidence>
<evidence type="ECO:0000256" key="2">
    <source>
        <dbReference type="ARBA" id="ARBA00023082"/>
    </source>
</evidence>
<feature type="domain" description="RNA polymerase sigma-70 region 2" evidence="6">
    <location>
        <begin position="13"/>
        <end position="80"/>
    </location>
</feature>
<dbReference type="CDD" id="cd06171">
    <property type="entry name" value="Sigma70_r4"/>
    <property type="match status" value="1"/>
</dbReference>
<gene>
    <name evidence="8" type="primary">sigE_2</name>
    <name evidence="8" type="ORF">PAESOLCIP111_06184</name>
</gene>
<dbReference type="GO" id="GO:0006950">
    <property type="term" value="P:response to stress"/>
    <property type="evidence" value="ECO:0007669"/>
    <property type="project" value="UniProtKB-ARBA"/>
</dbReference>
<dbReference type="EMBL" id="CAJVAS010000056">
    <property type="protein sequence ID" value="CAG7650829.1"/>
    <property type="molecule type" value="Genomic_DNA"/>
</dbReference>
<dbReference type="NCBIfam" id="TIGR02937">
    <property type="entry name" value="sigma70-ECF"/>
    <property type="match status" value="1"/>
</dbReference>
<evidence type="ECO:0000256" key="3">
    <source>
        <dbReference type="ARBA" id="ARBA00023125"/>
    </source>
</evidence>